<evidence type="ECO:0000313" key="3">
    <source>
        <dbReference type="Proteomes" id="UP001164965"/>
    </source>
</evidence>
<accession>A0ABY6P172</accession>
<feature type="region of interest" description="Disordered" evidence="1">
    <location>
        <begin position="21"/>
        <end position="78"/>
    </location>
</feature>
<dbReference type="InterPro" id="IPR020311">
    <property type="entry name" value="Uncharacterised_Rv0898c"/>
</dbReference>
<dbReference type="Proteomes" id="UP001164965">
    <property type="component" value="Chromosome"/>
</dbReference>
<keyword evidence="3" id="KW-1185">Reference proteome</keyword>
<dbReference type="RefSeq" id="WP_265383207.1">
    <property type="nucleotide sequence ID" value="NZ_CP110615.1"/>
</dbReference>
<organism evidence="2 3">
    <name type="scientific">Rhodococcus antarcticus</name>
    <dbReference type="NCBI Taxonomy" id="2987751"/>
    <lineage>
        <taxon>Bacteria</taxon>
        <taxon>Bacillati</taxon>
        <taxon>Actinomycetota</taxon>
        <taxon>Actinomycetes</taxon>
        <taxon>Mycobacteriales</taxon>
        <taxon>Nocardiaceae</taxon>
        <taxon>Rhodococcus</taxon>
    </lineage>
</organism>
<sequence>MDDRTILAHIDDLVAEERVLHEKGGSVDDDDRQQLTGLTEQVDQSRDLLRQRRTRREQGEDPGLAEVRPADEVEHHAG</sequence>
<gene>
    <name evidence="2" type="ORF">RHODO2019_00895</name>
</gene>
<evidence type="ECO:0000256" key="1">
    <source>
        <dbReference type="SAM" id="MobiDB-lite"/>
    </source>
</evidence>
<name>A0ABY6P172_9NOCA</name>
<protein>
    <submittedName>
        <fullName evidence="2">DUF2630 family protein</fullName>
    </submittedName>
</protein>
<proteinExistence type="predicted"/>
<reference evidence="2" key="1">
    <citation type="submission" date="2022-10" db="EMBL/GenBank/DDBJ databases">
        <title>Rhodococcus sp.75.</title>
        <authorList>
            <person name="Sun M."/>
        </authorList>
    </citation>
    <scope>NUCLEOTIDE SEQUENCE</scope>
    <source>
        <strain evidence="2">75</strain>
    </source>
</reference>
<dbReference type="Pfam" id="PF10944">
    <property type="entry name" value="DUF2630"/>
    <property type="match status" value="1"/>
</dbReference>
<feature type="compositionally biased region" description="Basic and acidic residues" evidence="1">
    <location>
        <begin position="68"/>
        <end position="78"/>
    </location>
</feature>
<dbReference type="EMBL" id="CP110615">
    <property type="protein sequence ID" value="UZJ25101.1"/>
    <property type="molecule type" value="Genomic_DNA"/>
</dbReference>
<evidence type="ECO:0000313" key="2">
    <source>
        <dbReference type="EMBL" id="UZJ25101.1"/>
    </source>
</evidence>